<protein>
    <submittedName>
        <fullName evidence="2">Uncharacterized protein</fullName>
    </submittedName>
</protein>
<evidence type="ECO:0000313" key="3">
    <source>
        <dbReference type="Proteomes" id="UP001346149"/>
    </source>
</evidence>
<evidence type="ECO:0000313" key="2">
    <source>
        <dbReference type="EMBL" id="KAK4782718.1"/>
    </source>
</evidence>
<comment type="caution">
    <text evidence="2">The sequence shown here is derived from an EMBL/GenBank/DDBJ whole genome shotgun (WGS) entry which is preliminary data.</text>
</comment>
<name>A0AAN7R1S9_TRANT</name>
<organism evidence="2 3">
    <name type="scientific">Trapa natans</name>
    <name type="common">Water chestnut</name>
    <dbReference type="NCBI Taxonomy" id="22666"/>
    <lineage>
        <taxon>Eukaryota</taxon>
        <taxon>Viridiplantae</taxon>
        <taxon>Streptophyta</taxon>
        <taxon>Embryophyta</taxon>
        <taxon>Tracheophyta</taxon>
        <taxon>Spermatophyta</taxon>
        <taxon>Magnoliopsida</taxon>
        <taxon>eudicotyledons</taxon>
        <taxon>Gunneridae</taxon>
        <taxon>Pentapetalae</taxon>
        <taxon>rosids</taxon>
        <taxon>malvids</taxon>
        <taxon>Myrtales</taxon>
        <taxon>Lythraceae</taxon>
        <taxon>Trapa</taxon>
    </lineage>
</organism>
<dbReference type="AlphaFoldDB" id="A0AAN7R1S9"/>
<accession>A0AAN7R1S9</accession>
<sequence length="84" mass="8322">MEEEAVVEEMGPMESPPCSKSSPGAERSPLPIPISGGCVVLGSLSMGASLSNLTEVANGSGIGPGLGDISECCVACVSLYLAPP</sequence>
<feature type="region of interest" description="Disordered" evidence="1">
    <location>
        <begin position="1"/>
        <end position="29"/>
    </location>
</feature>
<evidence type="ECO:0000256" key="1">
    <source>
        <dbReference type="SAM" id="MobiDB-lite"/>
    </source>
</evidence>
<gene>
    <name evidence="2" type="ORF">SAY86_007092</name>
</gene>
<keyword evidence="3" id="KW-1185">Reference proteome</keyword>
<proteinExistence type="predicted"/>
<dbReference type="EMBL" id="JAXQNO010000015">
    <property type="protein sequence ID" value="KAK4782718.1"/>
    <property type="molecule type" value="Genomic_DNA"/>
</dbReference>
<reference evidence="2 3" key="1">
    <citation type="journal article" date="2023" name="Hortic Res">
        <title>Pangenome of water caltrop reveals structural variations and asymmetric subgenome divergence after allopolyploidization.</title>
        <authorList>
            <person name="Zhang X."/>
            <person name="Chen Y."/>
            <person name="Wang L."/>
            <person name="Yuan Y."/>
            <person name="Fang M."/>
            <person name="Shi L."/>
            <person name="Lu R."/>
            <person name="Comes H.P."/>
            <person name="Ma Y."/>
            <person name="Chen Y."/>
            <person name="Huang G."/>
            <person name="Zhou Y."/>
            <person name="Zheng Z."/>
            <person name="Qiu Y."/>
        </authorList>
    </citation>
    <scope>NUCLEOTIDE SEQUENCE [LARGE SCALE GENOMIC DNA]</scope>
    <source>
        <strain evidence="2">F231</strain>
    </source>
</reference>
<dbReference type="Proteomes" id="UP001346149">
    <property type="component" value="Unassembled WGS sequence"/>
</dbReference>